<dbReference type="SUPFAM" id="SSF103657">
    <property type="entry name" value="BAR/IMD domain-like"/>
    <property type="match status" value="1"/>
</dbReference>
<dbReference type="InterPro" id="IPR027267">
    <property type="entry name" value="AH/BAR_dom_sf"/>
</dbReference>
<dbReference type="AlphaFoldDB" id="R4UL78"/>
<organism evidence="1">
    <name type="scientific">Coptotermes formosanus</name>
    <name type="common">Formosan subterranean termite</name>
    <dbReference type="NCBI Taxonomy" id="36987"/>
    <lineage>
        <taxon>Eukaryota</taxon>
        <taxon>Metazoa</taxon>
        <taxon>Ecdysozoa</taxon>
        <taxon>Arthropoda</taxon>
        <taxon>Hexapoda</taxon>
        <taxon>Insecta</taxon>
        <taxon>Pterygota</taxon>
        <taxon>Neoptera</taxon>
        <taxon>Polyneoptera</taxon>
        <taxon>Dictyoptera</taxon>
        <taxon>Blattodea</taxon>
        <taxon>Blattoidea</taxon>
        <taxon>Termitoidae</taxon>
        <taxon>Rhinotermitidae</taxon>
        <taxon>Coptotermes</taxon>
    </lineage>
</organism>
<reference evidence="1" key="1">
    <citation type="submission" date="2013-03" db="EMBL/GenBank/DDBJ databases">
        <title>Immune-Related transcriptome of Coptotermes formosanus Shiraki workers: the defense mechanism.</title>
        <authorList>
            <person name="Hussain A."/>
            <person name="Li Y.F."/>
            <person name="Wen S.Y."/>
        </authorList>
    </citation>
    <scope>NUCLEOTIDE SEQUENCE</scope>
</reference>
<evidence type="ECO:0008006" key="2">
    <source>
        <dbReference type="Google" id="ProtNLM"/>
    </source>
</evidence>
<dbReference type="EMBL" id="KC741060">
    <property type="protein sequence ID" value="AGM32884.1"/>
    <property type="molecule type" value="mRNA"/>
</dbReference>
<name>R4UL78_COPFO</name>
<dbReference type="Gene3D" id="1.20.1270.60">
    <property type="entry name" value="Arfaptin homology (AH) domain/BAR domain"/>
    <property type="match status" value="1"/>
</dbReference>
<protein>
    <recommendedName>
        <fullName evidence="2">BAR domain-containing protein</fullName>
    </recommendedName>
</protein>
<proteinExistence type="evidence at transcript level"/>
<sequence length="242" mass="27623">MKRFFEKAKNSVQVGFATAMDAVDAKKIDDDPEFVELNKEIQLIEKRNTNLISLVKTASETLQKASNAYHLVTSTFSEIFQSDPALSESASSNSQKSKKINTDITNFCSYYSYVNVVKKLEEFEDEINALKPIAEKRKHNLILKKNAEESDQKKSTEESRAQLAARKLKYEGYHDDYVTKANAIKSKCNERFTEAYQVFQFYLIDIFDDSKLNYADQLKNIPIQELSAKYDSITVAPPHPSS</sequence>
<accession>R4UL78</accession>
<evidence type="ECO:0000313" key="1">
    <source>
        <dbReference type="EMBL" id="AGM32884.1"/>
    </source>
</evidence>